<proteinExistence type="predicted"/>
<dbReference type="OrthoDB" id="3476440at2"/>
<dbReference type="RefSeq" id="WP_139636541.1">
    <property type="nucleotide sequence ID" value="NZ_CP045572.1"/>
</dbReference>
<evidence type="ECO:0000313" key="1">
    <source>
        <dbReference type="EMBL" id="KAB8188752.1"/>
    </source>
</evidence>
<organism evidence="1 2">
    <name type="scientific">Nonomuraea phyllanthi</name>
    <dbReference type="NCBI Taxonomy" id="2219224"/>
    <lineage>
        <taxon>Bacteria</taxon>
        <taxon>Bacillati</taxon>
        <taxon>Actinomycetota</taxon>
        <taxon>Actinomycetes</taxon>
        <taxon>Streptosporangiales</taxon>
        <taxon>Streptosporangiaceae</taxon>
        <taxon>Nonomuraea</taxon>
    </lineage>
</organism>
<dbReference type="SUPFAM" id="SSF75169">
    <property type="entry name" value="DsrEFH-like"/>
    <property type="match status" value="1"/>
</dbReference>
<name>A0A5C4VHM1_9ACTN</name>
<dbReference type="InterPro" id="IPR003787">
    <property type="entry name" value="Sulphur_relay_DsrE/F-like"/>
</dbReference>
<gene>
    <name evidence="1" type="ORF">FH608_042470</name>
</gene>
<reference evidence="1 2" key="1">
    <citation type="submission" date="2019-10" db="EMBL/GenBank/DDBJ databases">
        <title>Nonomuraea sp. nov., isolated from Phyllanthus amarus.</title>
        <authorList>
            <person name="Klykleung N."/>
            <person name="Tanasupawat S."/>
        </authorList>
    </citation>
    <scope>NUCLEOTIDE SEQUENCE [LARGE SCALE GENOMIC DNA]</scope>
    <source>
        <strain evidence="1 2">PA1-10</strain>
    </source>
</reference>
<keyword evidence="2" id="KW-1185">Reference proteome</keyword>
<dbReference type="Proteomes" id="UP000312512">
    <property type="component" value="Unassembled WGS sequence"/>
</dbReference>
<dbReference type="Pfam" id="PF02635">
    <property type="entry name" value="DsrE"/>
    <property type="match status" value="1"/>
</dbReference>
<sequence>MGRSLVIKVTAGADAPERCNQAFNVAATALASGVPVSLWLTGESAWFALPGKAKEFSLPHAAPLADLLDAVLAAGQVTLCTQCATRRGITADDLIEGVRIAGAPAFVEEVLREGVQALVY</sequence>
<dbReference type="Gene3D" id="3.40.1260.10">
    <property type="entry name" value="DsrEFH-like"/>
    <property type="match status" value="1"/>
</dbReference>
<accession>A0A5C4VHM1</accession>
<accession>A0A5P9YJS9</accession>
<dbReference type="InterPro" id="IPR027396">
    <property type="entry name" value="DsrEFH-like"/>
</dbReference>
<protein>
    <submittedName>
        <fullName evidence="1">Sulfur reduction protein DsrE</fullName>
    </submittedName>
</protein>
<dbReference type="AlphaFoldDB" id="A0A5C4VHM1"/>
<comment type="caution">
    <text evidence="1">The sequence shown here is derived from an EMBL/GenBank/DDBJ whole genome shotgun (WGS) entry which is preliminary data.</text>
</comment>
<evidence type="ECO:0000313" key="2">
    <source>
        <dbReference type="Proteomes" id="UP000312512"/>
    </source>
</evidence>
<dbReference type="EMBL" id="VDLX02000023">
    <property type="protein sequence ID" value="KAB8188752.1"/>
    <property type="molecule type" value="Genomic_DNA"/>
</dbReference>